<dbReference type="CDD" id="cd02966">
    <property type="entry name" value="TlpA_like_family"/>
    <property type="match status" value="1"/>
</dbReference>
<keyword evidence="3" id="KW-1015">Disulfide bond</keyword>
<keyword evidence="4" id="KW-0676">Redox-active center</keyword>
<dbReference type="InterPro" id="IPR050553">
    <property type="entry name" value="Thioredoxin_ResA/DsbE_sf"/>
</dbReference>
<evidence type="ECO:0000313" key="7">
    <source>
        <dbReference type="EMBL" id="HIY68173.1"/>
    </source>
</evidence>
<dbReference type="PANTHER" id="PTHR42852">
    <property type="entry name" value="THIOL:DISULFIDE INTERCHANGE PROTEIN DSBE"/>
    <property type="match status" value="1"/>
</dbReference>
<dbReference type="InterPro" id="IPR036249">
    <property type="entry name" value="Thioredoxin-like_sf"/>
</dbReference>
<dbReference type="PROSITE" id="PS51352">
    <property type="entry name" value="THIOREDOXIN_2"/>
    <property type="match status" value="1"/>
</dbReference>
<feature type="chain" id="PRO_5039557454" evidence="5">
    <location>
        <begin position="17"/>
        <end position="353"/>
    </location>
</feature>
<dbReference type="GO" id="GO:0017004">
    <property type="term" value="P:cytochrome complex assembly"/>
    <property type="evidence" value="ECO:0007669"/>
    <property type="project" value="UniProtKB-KW"/>
</dbReference>
<accession>A0A9D1YZK9</accession>
<dbReference type="Proteomes" id="UP000886844">
    <property type="component" value="Unassembled WGS sequence"/>
</dbReference>
<sequence length="353" mass="39211">MKKVLTLVFASAALMAGCATDTSISYTIQGQDPSFVNGKWMYILSYAGGEEQVIDSARIENHAFTIQGSHPYPVSAFLYMGRDADGVQISASDFILEAGDLVVKKPAEGVFLLAGTPQNDLYNDLPRRMADIEASARPALRRAEARDSLLRAIVLENRNALALTLLDMRLQEKSGAEIAALLDSFPEAMQRHPALLELRSRIARMRTDVGKPYVDIIGQTPAGDTLSLGEVIRRPECRYLLLDFGALWCGPCRAEFPNLTELREKYGPQGFEIFGVSFDVSPERWRECIETYRMGWPQVHQGFGRAPRETEAWNNYALNGIPSCFLIDASDGRIIAKNLRGQALAEKITLMME</sequence>
<gene>
    <name evidence="7" type="ORF">H9828_02005</name>
</gene>
<evidence type="ECO:0000256" key="1">
    <source>
        <dbReference type="ARBA" id="ARBA00004196"/>
    </source>
</evidence>
<dbReference type="Pfam" id="PF14289">
    <property type="entry name" value="DUF4369"/>
    <property type="match status" value="1"/>
</dbReference>
<name>A0A9D1YZK9_9BACT</name>
<evidence type="ECO:0000256" key="2">
    <source>
        <dbReference type="ARBA" id="ARBA00022748"/>
    </source>
</evidence>
<dbReference type="PANTHER" id="PTHR42852:SF6">
    <property type="entry name" value="THIOL:DISULFIDE INTERCHANGE PROTEIN DSBE"/>
    <property type="match status" value="1"/>
</dbReference>
<keyword evidence="2" id="KW-0201">Cytochrome c-type biogenesis</keyword>
<dbReference type="InterPro" id="IPR012336">
    <property type="entry name" value="Thioredoxin-like_fold"/>
</dbReference>
<dbReference type="InterPro" id="IPR025380">
    <property type="entry name" value="DUF4369"/>
</dbReference>
<organism evidence="7 8">
    <name type="scientific">Candidatus Alistipes intestinigallinarum</name>
    <dbReference type="NCBI Taxonomy" id="2838440"/>
    <lineage>
        <taxon>Bacteria</taxon>
        <taxon>Pseudomonadati</taxon>
        <taxon>Bacteroidota</taxon>
        <taxon>Bacteroidia</taxon>
        <taxon>Bacteroidales</taxon>
        <taxon>Rikenellaceae</taxon>
        <taxon>Alistipes</taxon>
    </lineage>
</organism>
<protein>
    <submittedName>
        <fullName evidence="7">AhpC/TSA family protein</fullName>
    </submittedName>
</protein>
<dbReference type="SUPFAM" id="SSF52833">
    <property type="entry name" value="Thioredoxin-like"/>
    <property type="match status" value="1"/>
</dbReference>
<evidence type="ECO:0000313" key="8">
    <source>
        <dbReference type="Proteomes" id="UP000886844"/>
    </source>
</evidence>
<evidence type="ECO:0000256" key="4">
    <source>
        <dbReference type="ARBA" id="ARBA00023284"/>
    </source>
</evidence>
<evidence type="ECO:0000256" key="3">
    <source>
        <dbReference type="ARBA" id="ARBA00023157"/>
    </source>
</evidence>
<dbReference type="Gene3D" id="3.40.30.10">
    <property type="entry name" value="Glutaredoxin"/>
    <property type="match status" value="1"/>
</dbReference>
<evidence type="ECO:0000259" key="6">
    <source>
        <dbReference type="PROSITE" id="PS51352"/>
    </source>
</evidence>
<reference evidence="7" key="2">
    <citation type="submission" date="2021-04" db="EMBL/GenBank/DDBJ databases">
        <authorList>
            <person name="Gilroy R."/>
        </authorList>
    </citation>
    <scope>NUCLEOTIDE SEQUENCE</scope>
    <source>
        <strain evidence="7">5134</strain>
    </source>
</reference>
<reference evidence="7" key="1">
    <citation type="journal article" date="2021" name="PeerJ">
        <title>Extensive microbial diversity within the chicken gut microbiome revealed by metagenomics and culture.</title>
        <authorList>
            <person name="Gilroy R."/>
            <person name="Ravi A."/>
            <person name="Getino M."/>
            <person name="Pursley I."/>
            <person name="Horton D.L."/>
            <person name="Alikhan N.F."/>
            <person name="Baker D."/>
            <person name="Gharbi K."/>
            <person name="Hall N."/>
            <person name="Watson M."/>
            <person name="Adriaenssens E.M."/>
            <person name="Foster-Nyarko E."/>
            <person name="Jarju S."/>
            <person name="Secka A."/>
            <person name="Antonio M."/>
            <person name="Oren A."/>
            <person name="Chaudhuri R.R."/>
            <person name="La Ragione R."/>
            <person name="Hildebrand F."/>
            <person name="Pallen M.J."/>
        </authorList>
    </citation>
    <scope>NUCLEOTIDE SEQUENCE</scope>
    <source>
        <strain evidence="7">5134</strain>
    </source>
</reference>
<proteinExistence type="predicted"/>
<dbReference type="Pfam" id="PF13905">
    <property type="entry name" value="Thioredoxin_8"/>
    <property type="match status" value="1"/>
</dbReference>
<dbReference type="InterPro" id="IPR013766">
    <property type="entry name" value="Thioredoxin_domain"/>
</dbReference>
<comment type="caution">
    <text evidence="7">The sequence shown here is derived from an EMBL/GenBank/DDBJ whole genome shotgun (WGS) entry which is preliminary data.</text>
</comment>
<feature type="domain" description="Thioredoxin" evidence="6">
    <location>
        <begin position="207"/>
        <end position="353"/>
    </location>
</feature>
<evidence type="ECO:0000256" key="5">
    <source>
        <dbReference type="SAM" id="SignalP"/>
    </source>
</evidence>
<comment type="subcellular location">
    <subcellularLocation>
        <location evidence="1">Cell envelope</location>
    </subcellularLocation>
</comment>
<dbReference type="EMBL" id="DXDA01000018">
    <property type="protein sequence ID" value="HIY68173.1"/>
    <property type="molecule type" value="Genomic_DNA"/>
</dbReference>
<dbReference type="AlphaFoldDB" id="A0A9D1YZK9"/>
<dbReference type="GO" id="GO:0030313">
    <property type="term" value="C:cell envelope"/>
    <property type="evidence" value="ECO:0007669"/>
    <property type="project" value="UniProtKB-SubCell"/>
</dbReference>
<keyword evidence="5" id="KW-0732">Signal</keyword>
<feature type="signal peptide" evidence="5">
    <location>
        <begin position="1"/>
        <end position="16"/>
    </location>
</feature>
<dbReference type="PROSITE" id="PS51257">
    <property type="entry name" value="PROKAR_LIPOPROTEIN"/>
    <property type="match status" value="1"/>
</dbReference>